<dbReference type="EC" id="3.1.1.31" evidence="5 7"/>
<dbReference type="STRING" id="28028.CFLV_06625"/>
<dbReference type="CDD" id="cd01400">
    <property type="entry name" value="6PGL"/>
    <property type="match status" value="1"/>
</dbReference>
<dbReference type="GO" id="GO:0017057">
    <property type="term" value="F:6-phosphogluconolactonase activity"/>
    <property type="evidence" value="ECO:0007669"/>
    <property type="project" value="UniProtKB-UniRule"/>
</dbReference>
<evidence type="ECO:0000259" key="8">
    <source>
        <dbReference type="Pfam" id="PF01182"/>
    </source>
</evidence>
<dbReference type="EMBL" id="CP009246">
    <property type="protein sequence ID" value="APT86898.1"/>
    <property type="molecule type" value="Genomic_DNA"/>
</dbReference>
<dbReference type="PANTHER" id="PTHR11054:SF0">
    <property type="entry name" value="6-PHOSPHOGLUCONOLACTONASE"/>
    <property type="match status" value="1"/>
</dbReference>
<evidence type="ECO:0000256" key="5">
    <source>
        <dbReference type="ARBA" id="ARBA00013198"/>
    </source>
</evidence>
<keyword evidence="7" id="KW-0378">Hydrolase</keyword>
<evidence type="ECO:0000256" key="4">
    <source>
        <dbReference type="ARBA" id="ARBA00010662"/>
    </source>
</evidence>
<comment type="pathway">
    <text evidence="3 7">Carbohydrate degradation; pentose phosphate pathway; D-ribulose 5-phosphate from D-glucose 6-phosphate (oxidative stage): step 2/3.</text>
</comment>
<keyword evidence="11" id="KW-1185">Reference proteome</keyword>
<dbReference type="OrthoDB" id="9810967at2"/>
<comment type="catalytic activity">
    <reaction evidence="1 7">
        <text>6-phospho-D-glucono-1,5-lactone + H2O = 6-phospho-D-gluconate + H(+)</text>
        <dbReference type="Rhea" id="RHEA:12556"/>
        <dbReference type="ChEBI" id="CHEBI:15377"/>
        <dbReference type="ChEBI" id="CHEBI:15378"/>
        <dbReference type="ChEBI" id="CHEBI:57955"/>
        <dbReference type="ChEBI" id="CHEBI:58759"/>
        <dbReference type="EC" id="3.1.1.31"/>
    </reaction>
</comment>
<evidence type="ECO:0000256" key="1">
    <source>
        <dbReference type="ARBA" id="ARBA00000832"/>
    </source>
</evidence>
<dbReference type="Proteomes" id="UP000185479">
    <property type="component" value="Chromosome"/>
</dbReference>
<dbReference type="Gene3D" id="3.40.50.1360">
    <property type="match status" value="1"/>
</dbReference>
<comment type="similarity">
    <text evidence="4 7">Belongs to the glucosamine/galactosamine-6-phosphate isomerase family. 6-phosphogluconolactonase subfamily.</text>
</comment>
<dbReference type="GO" id="GO:0005975">
    <property type="term" value="P:carbohydrate metabolic process"/>
    <property type="evidence" value="ECO:0007669"/>
    <property type="project" value="UniProtKB-UniRule"/>
</dbReference>
<dbReference type="PANTHER" id="PTHR11054">
    <property type="entry name" value="6-PHOSPHOGLUCONOLACTONASE"/>
    <property type="match status" value="1"/>
</dbReference>
<evidence type="ECO:0000313" key="10">
    <source>
        <dbReference type="EMBL" id="GEB98205.1"/>
    </source>
</evidence>
<reference evidence="10 12" key="2">
    <citation type="submission" date="2019-06" db="EMBL/GenBank/DDBJ databases">
        <title>Whole genome shotgun sequence of Corynebacterium flavescens NBRC 14136.</title>
        <authorList>
            <person name="Hosoyama A."/>
            <person name="Uohara A."/>
            <person name="Ohji S."/>
            <person name="Ichikawa N."/>
        </authorList>
    </citation>
    <scope>NUCLEOTIDE SEQUENCE [LARGE SCALE GENOMIC DNA]</scope>
    <source>
        <strain evidence="10 12">NBRC 14136</strain>
    </source>
</reference>
<dbReference type="KEGG" id="cfc:CFLV_06625"/>
<dbReference type="GO" id="GO:0006098">
    <property type="term" value="P:pentose-phosphate shunt"/>
    <property type="evidence" value="ECO:0007669"/>
    <property type="project" value="UniProtKB-UniPathway"/>
</dbReference>
<proteinExistence type="inferred from homology"/>
<dbReference type="InterPro" id="IPR006148">
    <property type="entry name" value="Glc/Gal-6P_isomerase"/>
</dbReference>
<dbReference type="Pfam" id="PF01182">
    <property type="entry name" value="Glucosamine_iso"/>
    <property type="match status" value="1"/>
</dbReference>
<organism evidence="9 11">
    <name type="scientific">Corynebacterium flavescens</name>
    <dbReference type="NCBI Taxonomy" id="28028"/>
    <lineage>
        <taxon>Bacteria</taxon>
        <taxon>Bacillati</taxon>
        <taxon>Actinomycetota</taxon>
        <taxon>Actinomycetes</taxon>
        <taxon>Mycobacteriales</taxon>
        <taxon>Corynebacteriaceae</taxon>
        <taxon>Corynebacterium</taxon>
    </lineage>
</organism>
<gene>
    <name evidence="7" type="primary">pgl</name>
    <name evidence="10" type="ORF">CFL01nite_17000</name>
    <name evidence="9" type="ORF">CFLV_06625</name>
</gene>
<dbReference type="SUPFAM" id="SSF100950">
    <property type="entry name" value="NagB/RpiA/CoA transferase-like"/>
    <property type="match status" value="1"/>
</dbReference>
<reference evidence="9 11" key="1">
    <citation type="submission" date="2014-08" db="EMBL/GenBank/DDBJ databases">
        <title>Complete genome sequence of Corynebacterium flavescens OJ8(T)(=DSM 20296(T)), isolated from cheese.</title>
        <authorList>
            <person name="Ruckert C."/>
            <person name="Albersmeier A."/>
            <person name="Winkler A."/>
            <person name="Kalinowski J."/>
        </authorList>
    </citation>
    <scope>NUCLEOTIDE SEQUENCE [LARGE SCALE GENOMIC DNA]</scope>
    <source>
        <strain evidence="9 11">OJ8</strain>
    </source>
</reference>
<dbReference type="RefSeq" id="WP_075729853.1">
    <property type="nucleotide sequence ID" value="NZ_BJNB01000026.1"/>
</dbReference>
<evidence type="ECO:0000256" key="2">
    <source>
        <dbReference type="ARBA" id="ARBA00002681"/>
    </source>
</evidence>
<accession>A0A1L7CM50</accession>
<evidence type="ECO:0000256" key="7">
    <source>
        <dbReference type="RuleBase" id="RU365095"/>
    </source>
</evidence>
<dbReference type="InterPro" id="IPR039104">
    <property type="entry name" value="6PGL"/>
</dbReference>
<dbReference type="InterPro" id="IPR037171">
    <property type="entry name" value="NagB/RpiA_transferase-like"/>
</dbReference>
<dbReference type="EMBL" id="BJNB01000026">
    <property type="protein sequence ID" value="GEB98205.1"/>
    <property type="molecule type" value="Genomic_DNA"/>
</dbReference>
<evidence type="ECO:0000256" key="3">
    <source>
        <dbReference type="ARBA" id="ARBA00004961"/>
    </source>
</evidence>
<name>A0A1L7CM50_CORFL</name>
<sequence length="253" mass="26510">MGTLHRVSDEEELVSSAALSFIDTVAALQSPGGGLHGDGVARVVLTGGGAGIGTLRELARLDQAALQQSEDYPALSIDWTRVHIFFGDERNVPVTDPDSNEGQARLALLNSVGVPERNIHGFDLGAIAMEAAAKAYSAEIAEFAPHGFDLHLLGMGPEGHINSLFPHSPAVREETELAVAVHDSPKPPAERITLTLPAVNSSDRIWLLVSGAAKAEAVKHVVDGSPAVDWPAAGAHGRKETVLYVSSDAASLL</sequence>
<protein>
    <recommendedName>
        <fullName evidence="6 7">6-phosphogluconolactonase</fullName>
        <shortName evidence="7">6PGL</shortName>
        <ecNumber evidence="5 7">3.1.1.31</ecNumber>
    </recommendedName>
</protein>
<evidence type="ECO:0000313" key="9">
    <source>
        <dbReference type="EMBL" id="APT86898.1"/>
    </source>
</evidence>
<dbReference type="NCBIfam" id="TIGR01198">
    <property type="entry name" value="pgl"/>
    <property type="match status" value="1"/>
</dbReference>
<evidence type="ECO:0000313" key="12">
    <source>
        <dbReference type="Proteomes" id="UP000315353"/>
    </source>
</evidence>
<dbReference type="GeneID" id="82880388"/>
<comment type="function">
    <text evidence="2 7">Hydrolysis of 6-phosphogluconolactone to 6-phosphogluconate.</text>
</comment>
<feature type="domain" description="Glucosamine/galactosamine-6-phosphate isomerase" evidence="8">
    <location>
        <begin position="9"/>
        <end position="241"/>
    </location>
</feature>
<dbReference type="UniPathway" id="UPA00115">
    <property type="reaction ID" value="UER00409"/>
</dbReference>
<dbReference type="InterPro" id="IPR005900">
    <property type="entry name" value="6-phosphogluconolactonase_DevB"/>
</dbReference>
<dbReference type="Proteomes" id="UP000315353">
    <property type="component" value="Unassembled WGS sequence"/>
</dbReference>
<dbReference type="AlphaFoldDB" id="A0A1L7CM50"/>
<evidence type="ECO:0000256" key="6">
    <source>
        <dbReference type="ARBA" id="ARBA00020337"/>
    </source>
</evidence>
<evidence type="ECO:0000313" key="11">
    <source>
        <dbReference type="Proteomes" id="UP000185479"/>
    </source>
</evidence>